<feature type="non-terminal residue" evidence="2">
    <location>
        <position position="162"/>
    </location>
</feature>
<sequence length="162" mass="17203">EGGRLHRGQRARRAGVARDLRPRPLPALHVGRDPLGGRRRAAHGRRRALPDAPAHRLGRGRRAHRGRGVQGGARPRVGVDHRRRPARPLAAARAPSRGHPGRAAPRVRRGGGGHLRVGRRAGRRPARARPPATLPVAAQAPGRARAAARPGGRAPGGARGRL</sequence>
<feature type="compositionally biased region" description="Basic residues" evidence="1">
    <location>
        <begin position="105"/>
        <end position="127"/>
    </location>
</feature>
<evidence type="ECO:0000256" key="1">
    <source>
        <dbReference type="SAM" id="MobiDB-lite"/>
    </source>
</evidence>
<feature type="compositionally biased region" description="Basic residues" evidence="1">
    <location>
        <begin position="37"/>
        <end position="47"/>
    </location>
</feature>
<proteinExistence type="predicted"/>
<feature type="compositionally biased region" description="Low complexity" evidence="1">
    <location>
        <begin position="129"/>
        <end position="152"/>
    </location>
</feature>
<feature type="compositionally biased region" description="Basic residues" evidence="1">
    <location>
        <begin position="1"/>
        <end position="15"/>
    </location>
</feature>
<dbReference type="EMBL" id="CADCVS010000393">
    <property type="protein sequence ID" value="CAA9521199.1"/>
    <property type="molecule type" value="Genomic_DNA"/>
</dbReference>
<feature type="compositionally biased region" description="Basic residues" evidence="1">
    <location>
        <begin position="56"/>
        <end position="67"/>
    </location>
</feature>
<protein>
    <submittedName>
        <fullName evidence="2">Uncharacterized protein</fullName>
    </submittedName>
</protein>
<feature type="region of interest" description="Disordered" evidence="1">
    <location>
        <begin position="1"/>
        <end position="162"/>
    </location>
</feature>
<feature type="non-terminal residue" evidence="2">
    <location>
        <position position="1"/>
    </location>
</feature>
<dbReference type="AlphaFoldDB" id="A0A6J4TG39"/>
<organism evidence="2">
    <name type="scientific">uncultured Solirubrobacteraceae bacterium</name>
    <dbReference type="NCBI Taxonomy" id="1162706"/>
    <lineage>
        <taxon>Bacteria</taxon>
        <taxon>Bacillati</taxon>
        <taxon>Actinomycetota</taxon>
        <taxon>Thermoleophilia</taxon>
        <taxon>Solirubrobacterales</taxon>
        <taxon>Solirubrobacteraceae</taxon>
        <taxon>environmental samples</taxon>
    </lineage>
</organism>
<gene>
    <name evidence="2" type="ORF">AVDCRST_MAG30-3053</name>
</gene>
<reference evidence="2" key="1">
    <citation type="submission" date="2020-02" db="EMBL/GenBank/DDBJ databases">
        <authorList>
            <person name="Meier V. D."/>
        </authorList>
    </citation>
    <scope>NUCLEOTIDE SEQUENCE</scope>
    <source>
        <strain evidence="2">AVDCRST_MAG30</strain>
    </source>
</reference>
<evidence type="ECO:0000313" key="2">
    <source>
        <dbReference type="EMBL" id="CAA9521199.1"/>
    </source>
</evidence>
<feature type="compositionally biased region" description="Gly residues" evidence="1">
    <location>
        <begin position="153"/>
        <end position="162"/>
    </location>
</feature>
<accession>A0A6J4TG39</accession>
<name>A0A6J4TG39_9ACTN</name>
<feature type="compositionally biased region" description="Low complexity" evidence="1">
    <location>
        <begin position="87"/>
        <end position="104"/>
    </location>
</feature>